<evidence type="ECO:0000259" key="16">
    <source>
        <dbReference type="Pfam" id="PF12781"/>
    </source>
</evidence>
<keyword evidence="12" id="KW-0966">Cell projection</keyword>
<dbReference type="Gene3D" id="1.20.920.20">
    <property type="match status" value="1"/>
</dbReference>
<keyword evidence="7" id="KW-0243">Dynein</keyword>
<gene>
    <name evidence="19" type="ORF">NQ314_001326</name>
</gene>
<protein>
    <recommendedName>
        <fullName evidence="21">Dynein heavy chain</fullName>
    </recommendedName>
</protein>
<reference evidence="19" key="1">
    <citation type="journal article" date="2023" name="Insect Mol. Biol.">
        <title>Genome sequencing provides insights into the evolution of gene families encoding plant cell wall-degrading enzymes in longhorned beetles.</title>
        <authorList>
            <person name="Shin N.R."/>
            <person name="Okamura Y."/>
            <person name="Kirsch R."/>
            <person name="Pauchet Y."/>
        </authorList>
    </citation>
    <scope>NUCLEOTIDE SEQUENCE</scope>
    <source>
        <strain evidence="19">RBIC_L_NR</strain>
    </source>
</reference>
<accession>A0AAV8ZT30</accession>
<name>A0AAV8ZT30_9CUCU</name>
<keyword evidence="6" id="KW-0067">ATP-binding</keyword>
<dbReference type="GO" id="GO:0045505">
    <property type="term" value="F:dynein intermediate chain binding"/>
    <property type="evidence" value="ECO:0007669"/>
    <property type="project" value="InterPro"/>
</dbReference>
<dbReference type="InterPro" id="IPR027417">
    <property type="entry name" value="P-loop_NTPase"/>
</dbReference>
<keyword evidence="2" id="KW-0963">Cytoplasm</keyword>
<evidence type="ECO:0000259" key="14">
    <source>
        <dbReference type="Pfam" id="PF03028"/>
    </source>
</evidence>
<keyword evidence="8 13" id="KW-0175">Coiled coil</keyword>
<dbReference type="PANTHER" id="PTHR46961">
    <property type="entry name" value="DYNEIN HEAVY CHAIN 1, AXONEMAL-LIKE PROTEIN"/>
    <property type="match status" value="1"/>
</dbReference>
<evidence type="ECO:0000259" key="15">
    <source>
        <dbReference type="Pfam" id="PF12777"/>
    </source>
</evidence>
<dbReference type="Proteomes" id="UP001162156">
    <property type="component" value="Unassembled WGS sequence"/>
</dbReference>
<evidence type="ECO:0000256" key="11">
    <source>
        <dbReference type="ARBA" id="ARBA00023212"/>
    </source>
</evidence>
<sequence length="1057" mass="121028">MVEFLEPYFEMEDYNMDTAKRVCGDVAGLLSWTKAMAFFHSVNREVLPLKANLTLQEARLKVAMEDLAAAEQQLEEREQSLREVKEQYDKAVLEKQRLTEAANLCLRKMNTATALINGLGGEKVRANLVKTWMEILSSRSIPYTINLNITYMLIESATVSEWTLQGLPNDELSVQNALIVTKSRSYPLLIDPQNQGKMWIKNKEADNNLQITSLNHKYFRTHLEDCLSLGKPLLIEDIDVELDPVLDNVLEKNFIKSGSIEKVIVGDKECDVLKGFMLYITTKLPNPPYSPEISAKTSIIDFTVTMLGLEDQLLGRVILMEKSDLEEERVALFESVMQNQRKMKELETNLLSRLNSTQGSLVDDEELINVWIFTQRSLYERHKALFTLMMAMKIDLHKGLVSHEEFMAFIKGGASLDLNAVAPKPFKWILDITWLNLVEINKLSTFSEILKKIENNEKDWRTWYEKEKPEEEDIPCGYQKNLDVFRKLLLIRSWSPDRTLSQARKYIMDSLGEEYGEPCILDLEVTWSESEPRTPLICILSIGSDPSPQISSLAKLKEITLKAVSMGQGQEVVARDMIESSMINGGWVLLQNIHLSLPFATELMTMIIDTEQIADSFRIWLTTEVHEQFPIGLLQMAIKFTNEPPQGWNVPYEFNQADFAASVQFIQNHLDDMDPKKGVSWPTVCYMLGEVQYGGRVTDDFDKRLLTTFTQVWFCDVLLRPGFEFYKGYKVPQTRNLQGYIDYINSLPTTDTPEVFGLHANADITYQINTAKGILDTILNVQPKEGGGGGGETRESVVYCLAEDMLEKLPKQYNSFEVREALQRMGPLLPMNIFLRQEVKSTLTDLKLAIDGTIVMSQNLRTSLDAMYDARIPEKWLKVSWESATLGFWYTELLERDAQFRNWCQNGKPNVFWMTGFFNPQGFLTAMRQDVTRAHKGWALDSVVLQNLITRYAKEDLKEGPAEGVYVHGLFLEGASLDRRSGKLVESKPKVLYEQMPVIYIYSINTTAGKDPRLYECPIYRKPQRTDQKYVGSIDFETEHNPRHWTLRGVALLCDIK</sequence>
<feature type="domain" description="Dynein heavy chain ATP-binding dynein motor region" evidence="16">
    <location>
        <begin position="161"/>
        <end position="369"/>
    </location>
</feature>
<dbReference type="InterPro" id="IPR043160">
    <property type="entry name" value="Dynein_C_barrel"/>
</dbReference>
<feature type="domain" description="Dynein heavy chain AAA lid" evidence="17">
    <location>
        <begin position="645"/>
        <end position="762"/>
    </location>
</feature>
<evidence type="ECO:0000259" key="18">
    <source>
        <dbReference type="Pfam" id="PF18199"/>
    </source>
</evidence>
<dbReference type="PANTHER" id="PTHR46961:SF19">
    <property type="entry name" value="DYNEIN HEAVY CHAIN 5, AXONEMAL"/>
    <property type="match status" value="1"/>
</dbReference>
<keyword evidence="9" id="KW-0969">Cilium</keyword>
<comment type="subcellular location">
    <subcellularLocation>
        <location evidence="1">Cytoplasm</location>
        <location evidence="1">Cytoskeleton</location>
        <location evidence="1">Cilium axoneme</location>
    </subcellularLocation>
</comment>
<dbReference type="GO" id="GO:0005524">
    <property type="term" value="F:ATP binding"/>
    <property type="evidence" value="ECO:0007669"/>
    <property type="project" value="UniProtKB-KW"/>
</dbReference>
<evidence type="ECO:0000256" key="9">
    <source>
        <dbReference type="ARBA" id="ARBA00023069"/>
    </source>
</evidence>
<dbReference type="InterPro" id="IPR042219">
    <property type="entry name" value="AAA_lid_11_sf"/>
</dbReference>
<dbReference type="Pfam" id="PF18199">
    <property type="entry name" value="Dynein_C"/>
    <property type="match status" value="1"/>
</dbReference>
<dbReference type="FunFam" id="3.10.490.20:FF:000003">
    <property type="entry name" value="Dynein heavy chain 5, axonemal"/>
    <property type="match status" value="1"/>
</dbReference>
<dbReference type="InterPro" id="IPR035706">
    <property type="entry name" value="AAA_9"/>
</dbReference>
<comment type="caution">
    <text evidence="19">The sequence shown here is derived from an EMBL/GenBank/DDBJ whole genome shotgun (WGS) entry which is preliminary data.</text>
</comment>
<dbReference type="Pfam" id="PF12781">
    <property type="entry name" value="AAA_9"/>
    <property type="match status" value="1"/>
</dbReference>
<dbReference type="AlphaFoldDB" id="A0AAV8ZT30"/>
<proteinExistence type="predicted"/>
<evidence type="ECO:0000256" key="4">
    <source>
        <dbReference type="ARBA" id="ARBA00022737"/>
    </source>
</evidence>
<evidence type="ECO:0000256" key="6">
    <source>
        <dbReference type="ARBA" id="ARBA00022840"/>
    </source>
</evidence>
<dbReference type="GO" id="GO:0051959">
    <property type="term" value="F:dynein light intermediate chain binding"/>
    <property type="evidence" value="ECO:0007669"/>
    <property type="project" value="InterPro"/>
</dbReference>
<dbReference type="InterPro" id="IPR041228">
    <property type="entry name" value="Dynein_C"/>
</dbReference>
<keyword evidence="11" id="KW-0206">Cytoskeleton</keyword>
<keyword evidence="20" id="KW-1185">Reference proteome</keyword>
<evidence type="ECO:0000256" key="12">
    <source>
        <dbReference type="ARBA" id="ARBA00023273"/>
    </source>
</evidence>
<evidence type="ECO:0000256" key="10">
    <source>
        <dbReference type="ARBA" id="ARBA00023175"/>
    </source>
</evidence>
<evidence type="ECO:0000313" key="19">
    <source>
        <dbReference type="EMBL" id="KAJ8970180.1"/>
    </source>
</evidence>
<dbReference type="Pfam" id="PF18198">
    <property type="entry name" value="AAA_lid_11"/>
    <property type="match status" value="1"/>
</dbReference>
<dbReference type="Gene3D" id="1.10.8.720">
    <property type="entry name" value="Region D6 of dynein motor"/>
    <property type="match status" value="1"/>
</dbReference>
<dbReference type="Gene3D" id="1.20.1270.280">
    <property type="match status" value="1"/>
</dbReference>
<dbReference type="FunFam" id="1.20.1270.280:FF:000002">
    <property type="entry name" value="Dynein heavy chain 5, axonemal"/>
    <property type="match status" value="1"/>
</dbReference>
<feature type="domain" description="Dynein heavy chain C-terminal" evidence="18">
    <location>
        <begin position="769"/>
        <end position="1054"/>
    </location>
</feature>
<keyword evidence="10" id="KW-0505">Motor protein</keyword>
<evidence type="ECO:0000256" key="1">
    <source>
        <dbReference type="ARBA" id="ARBA00004430"/>
    </source>
</evidence>
<evidence type="ECO:0000256" key="7">
    <source>
        <dbReference type="ARBA" id="ARBA00023017"/>
    </source>
</evidence>
<feature type="domain" description="Dynein heavy chain region D6 P-loop" evidence="14">
    <location>
        <begin position="532"/>
        <end position="641"/>
    </location>
</feature>
<dbReference type="InterPro" id="IPR004273">
    <property type="entry name" value="Dynein_heavy_D6_P-loop"/>
</dbReference>
<dbReference type="GO" id="GO:0030286">
    <property type="term" value="C:dynein complex"/>
    <property type="evidence" value="ECO:0007669"/>
    <property type="project" value="UniProtKB-KW"/>
</dbReference>
<keyword evidence="3" id="KW-0493">Microtubule</keyword>
<dbReference type="Pfam" id="PF03028">
    <property type="entry name" value="Dynein_heavy"/>
    <property type="match status" value="1"/>
</dbReference>
<dbReference type="EMBL" id="JANEYF010000394">
    <property type="protein sequence ID" value="KAJ8970180.1"/>
    <property type="molecule type" value="Genomic_DNA"/>
</dbReference>
<dbReference type="Pfam" id="PF12777">
    <property type="entry name" value="MT"/>
    <property type="match status" value="1"/>
</dbReference>
<feature type="coiled-coil region" evidence="13">
    <location>
        <begin position="53"/>
        <end position="101"/>
    </location>
</feature>
<evidence type="ECO:0000256" key="8">
    <source>
        <dbReference type="ARBA" id="ARBA00023054"/>
    </source>
</evidence>
<dbReference type="InterPro" id="IPR024743">
    <property type="entry name" value="Dynein_HC_stalk"/>
</dbReference>
<dbReference type="Gene3D" id="6.10.140.1060">
    <property type="match status" value="1"/>
</dbReference>
<evidence type="ECO:0000256" key="2">
    <source>
        <dbReference type="ARBA" id="ARBA00022490"/>
    </source>
</evidence>
<evidence type="ECO:0008006" key="21">
    <source>
        <dbReference type="Google" id="ProtNLM"/>
    </source>
</evidence>
<feature type="domain" description="Dynein heavy chain coiled coil stalk" evidence="15">
    <location>
        <begin position="5"/>
        <end position="126"/>
    </location>
</feature>
<dbReference type="FunFam" id="3.40.50.300:FF:000049">
    <property type="entry name" value="Dynein, axonemal, heavy chain 5"/>
    <property type="match status" value="1"/>
</dbReference>
<dbReference type="Gene3D" id="3.10.490.20">
    <property type="match status" value="1"/>
</dbReference>
<evidence type="ECO:0000256" key="13">
    <source>
        <dbReference type="SAM" id="Coils"/>
    </source>
</evidence>
<evidence type="ECO:0000256" key="5">
    <source>
        <dbReference type="ARBA" id="ARBA00022741"/>
    </source>
</evidence>
<evidence type="ECO:0000313" key="20">
    <source>
        <dbReference type="Proteomes" id="UP001162156"/>
    </source>
</evidence>
<dbReference type="InterPro" id="IPR041658">
    <property type="entry name" value="AAA_lid_11"/>
</dbReference>
<dbReference type="GO" id="GO:0005874">
    <property type="term" value="C:microtubule"/>
    <property type="evidence" value="ECO:0007669"/>
    <property type="project" value="UniProtKB-KW"/>
</dbReference>
<keyword evidence="5" id="KW-0547">Nucleotide-binding</keyword>
<dbReference type="Gene3D" id="3.40.50.300">
    <property type="entry name" value="P-loop containing nucleotide triphosphate hydrolases"/>
    <property type="match status" value="2"/>
</dbReference>
<keyword evidence="4" id="KW-0677">Repeat</keyword>
<organism evidence="19 20">
    <name type="scientific">Rhamnusium bicolor</name>
    <dbReference type="NCBI Taxonomy" id="1586634"/>
    <lineage>
        <taxon>Eukaryota</taxon>
        <taxon>Metazoa</taxon>
        <taxon>Ecdysozoa</taxon>
        <taxon>Arthropoda</taxon>
        <taxon>Hexapoda</taxon>
        <taxon>Insecta</taxon>
        <taxon>Pterygota</taxon>
        <taxon>Neoptera</taxon>
        <taxon>Endopterygota</taxon>
        <taxon>Coleoptera</taxon>
        <taxon>Polyphaga</taxon>
        <taxon>Cucujiformia</taxon>
        <taxon>Chrysomeloidea</taxon>
        <taxon>Cerambycidae</taxon>
        <taxon>Lepturinae</taxon>
        <taxon>Rhagiini</taxon>
        <taxon>Rhamnusium</taxon>
    </lineage>
</organism>
<dbReference type="InterPro" id="IPR026983">
    <property type="entry name" value="DHC"/>
</dbReference>
<dbReference type="FunFam" id="3.40.50.300:FF:000320">
    <property type="entry name" value="Dynein, axonemal, heavy chain 5"/>
    <property type="match status" value="1"/>
</dbReference>
<dbReference type="GO" id="GO:0008569">
    <property type="term" value="F:minus-end-directed microtubule motor activity"/>
    <property type="evidence" value="ECO:0007669"/>
    <property type="project" value="InterPro"/>
</dbReference>
<evidence type="ECO:0000259" key="17">
    <source>
        <dbReference type="Pfam" id="PF18198"/>
    </source>
</evidence>
<evidence type="ECO:0000256" key="3">
    <source>
        <dbReference type="ARBA" id="ARBA00022701"/>
    </source>
</evidence>
<dbReference type="GO" id="GO:0007018">
    <property type="term" value="P:microtubule-based movement"/>
    <property type="evidence" value="ECO:0007669"/>
    <property type="project" value="InterPro"/>
</dbReference>
<dbReference type="GO" id="GO:0005930">
    <property type="term" value="C:axoneme"/>
    <property type="evidence" value="ECO:0007669"/>
    <property type="project" value="UniProtKB-SubCell"/>
</dbReference>